<dbReference type="GO" id="GO:0003676">
    <property type="term" value="F:nucleic acid binding"/>
    <property type="evidence" value="ECO:0007669"/>
    <property type="project" value="InterPro"/>
</dbReference>
<keyword evidence="8" id="KW-0067">ATP-binding</keyword>
<dbReference type="Pfam" id="PF22590">
    <property type="entry name" value="Cas3-like_C_2"/>
    <property type="match status" value="1"/>
</dbReference>
<dbReference type="InterPro" id="IPR038257">
    <property type="entry name" value="CRISPR-assoc_Cas3_HD_sf"/>
</dbReference>
<evidence type="ECO:0000259" key="11">
    <source>
        <dbReference type="PROSITE" id="PS51643"/>
    </source>
</evidence>
<dbReference type="GO" id="GO:0005829">
    <property type="term" value="C:cytosol"/>
    <property type="evidence" value="ECO:0007669"/>
    <property type="project" value="TreeGrafter"/>
</dbReference>
<dbReference type="InterPro" id="IPR014001">
    <property type="entry name" value="Helicase_ATP-bd"/>
</dbReference>
<dbReference type="PROSITE" id="PS51194">
    <property type="entry name" value="HELICASE_CTER"/>
    <property type="match status" value="1"/>
</dbReference>
<dbReference type="Gene3D" id="1.10.3210.30">
    <property type="match status" value="1"/>
</dbReference>
<dbReference type="GO" id="GO:0046872">
    <property type="term" value="F:metal ion binding"/>
    <property type="evidence" value="ECO:0007669"/>
    <property type="project" value="UniProtKB-KW"/>
</dbReference>
<keyword evidence="5" id="KW-0547">Nucleotide-binding</keyword>
<evidence type="ECO:0000259" key="10">
    <source>
        <dbReference type="PROSITE" id="PS51194"/>
    </source>
</evidence>
<dbReference type="GO" id="GO:0005524">
    <property type="term" value="F:ATP binding"/>
    <property type="evidence" value="ECO:0007669"/>
    <property type="project" value="UniProtKB-KW"/>
</dbReference>
<evidence type="ECO:0000256" key="3">
    <source>
        <dbReference type="ARBA" id="ARBA00022722"/>
    </source>
</evidence>
<dbReference type="GO" id="GO:0140097">
    <property type="term" value="F:catalytic activity, acting on DNA"/>
    <property type="evidence" value="ECO:0007669"/>
    <property type="project" value="UniProtKB-ARBA"/>
</dbReference>
<protein>
    <submittedName>
        <fullName evidence="12">CRISPR-associated helicase Cas3 domain-containing protein</fullName>
    </submittedName>
</protein>
<evidence type="ECO:0000313" key="12">
    <source>
        <dbReference type="EMBL" id="CAD5244476.1"/>
    </source>
</evidence>
<dbReference type="SMART" id="SM00487">
    <property type="entry name" value="DEXDc"/>
    <property type="match status" value="1"/>
</dbReference>
<dbReference type="SUPFAM" id="SSF109604">
    <property type="entry name" value="HD-domain/PDEase-like"/>
    <property type="match status" value="1"/>
</dbReference>
<evidence type="ECO:0000256" key="7">
    <source>
        <dbReference type="ARBA" id="ARBA00022806"/>
    </source>
</evidence>
<comment type="similarity">
    <text evidence="1">In the N-terminal section; belongs to the CRISPR-associated nuclease Cas3-HD family.</text>
</comment>
<evidence type="ECO:0000313" key="13">
    <source>
        <dbReference type="Proteomes" id="UP000516304"/>
    </source>
</evidence>
<dbReference type="GO" id="GO:0004518">
    <property type="term" value="F:nuclease activity"/>
    <property type="evidence" value="ECO:0007669"/>
    <property type="project" value="UniProtKB-KW"/>
</dbReference>
<dbReference type="Proteomes" id="UP000516304">
    <property type="component" value="Chromosome TIRI35C"/>
</dbReference>
<evidence type="ECO:0000256" key="6">
    <source>
        <dbReference type="ARBA" id="ARBA00022801"/>
    </source>
</evidence>
<organism evidence="12 13">
    <name type="scientific">Thermococcus camini</name>
    <dbReference type="NCBI Taxonomy" id="2016373"/>
    <lineage>
        <taxon>Archaea</taxon>
        <taxon>Methanobacteriati</taxon>
        <taxon>Methanobacteriota</taxon>
        <taxon>Thermococci</taxon>
        <taxon>Thermococcales</taxon>
        <taxon>Thermococcaceae</taxon>
        <taxon>Thermococcus</taxon>
    </lineage>
</organism>
<dbReference type="AlphaFoldDB" id="A0A7G2D929"/>
<dbReference type="Pfam" id="PF00270">
    <property type="entry name" value="DEAD"/>
    <property type="match status" value="1"/>
</dbReference>
<dbReference type="SUPFAM" id="SSF52540">
    <property type="entry name" value="P-loop containing nucleoside triphosphate hydrolases"/>
    <property type="match status" value="1"/>
</dbReference>
<dbReference type="NCBIfam" id="TIGR01587">
    <property type="entry name" value="cas3_core"/>
    <property type="match status" value="1"/>
</dbReference>
<evidence type="ECO:0000256" key="5">
    <source>
        <dbReference type="ARBA" id="ARBA00022741"/>
    </source>
</evidence>
<keyword evidence="6" id="KW-0378">Hydrolase</keyword>
<keyword evidence="4" id="KW-0479">Metal-binding</keyword>
<dbReference type="CDD" id="cd09641">
    <property type="entry name" value="Cas3''_I"/>
    <property type="match status" value="1"/>
</dbReference>
<dbReference type="GO" id="GO:0016787">
    <property type="term" value="F:hydrolase activity"/>
    <property type="evidence" value="ECO:0007669"/>
    <property type="project" value="UniProtKB-KW"/>
</dbReference>
<dbReference type="GeneID" id="58919063"/>
<evidence type="ECO:0000256" key="8">
    <source>
        <dbReference type="ARBA" id="ARBA00022840"/>
    </source>
</evidence>
<reference evidence="12 13" key="1">
    <citation type="submission" date="2020-09" db="EMBL/GenBank/DDBJ databases">
        <authorList>
            <person name="Courtine D."/>
        </authorList>
    </citation>
    <scope>NUCLEOTIDE SEQUENCE [LARGE SCALE GENOMIC DNA]</scope>
    <source>
        <strain evidence="12 13">IRI35c</strain>
    </source>
</reference>
<dbReference type="InterPro" id="IPR006674">
    <property type="entry name" value="HD_domain"/>
</dbReference>
<sequence>MEPGDIERLIKERKAKPDKSIYEHSLSAMNIARELLKRIPHDAGLDECLLGHVFLHDIGKVDDRFQERLEGNRKKAPPHAYLGLELASRLIDCPEPYRTLALTSILTHHSDLHPMLYSEEINRGESLIINGIAVSNPAETAKHVRNRLATGRLAREHGFAGPEGKVRFRALYTLFNGLLRVSDWLESAGLGADFYHLNSGAVVRGAVLNYLSSKGFSPRDYQLAVTGKGSGYFRLPTGDGKTETSLLVTSDDASKVIYSLPTITTTEAMRKRFESIFGPDIVSFSHGMLFLSLYYSGKLDEKLIHRYAMKPIFVSTVDQVLLAFLGYPRFPVREFALRGAHWIIDEIHAYTPFTLSLILDGIEYALKYLGTKVTVMSATLPAPLAEELGRRGLKELLPDKGVASRYRSRKRVKIGIGQGSLFDAVDEIARERGKVLVVANTVGRARRVYEEIKAKRDDVYLFHSRFINRDKREKMELVEKIKSGILVATQVVEVSLDIDYDVMYTEVAPVDALIQRFGRVNRRGLKRGIAYIFEPEGNKKHLPYDRDAFEETLNLLGELEGVENELELLRLNDRFYTAIWGKYERELKKRFLWKSRDGLGRITKWSRGEKLLSTRDTFMSLPAVPRPFLEKAIDYASRWEEMGHEKRLDATVYVIEHTLNVPIWTLKENLHDNDDLREHFGVFGVELDYSKETGLMEEL</sequence>
<dbReference type="PROSITE" id="PS51643">
    <property type="entry name" value="HD_CAS3"/>
    <property type="match status" value="1"/>
</dbReference>
<dbReference type="SMART" id="SM00490">
    <property type="entry name" value="HELICc"/>
    <property type="match status" value="1"/>
</dbReference>
<dbReference type="PANTHER" id="PTHR47959">
    <property type="entry name" value="ATP-DEPENDENT RNA HELICASE RHLE-RELATED"/>
    <property type="match status" value="1"/>
</dbReference>
<dbReference type="EMBL" id="LR881183">
    <property type="protein sequence ID" value="CAD5244476.1"/>
    <property type="molecule type" value="Genomic_DNA"/>
</dbReference>
<dbReference type="RefSeq" id="WP_188202230.1">
    <property type="nucleotide sequence ID" value="NZ_LR881183.1"/>
</dbReference>
<gene>
    <name evidence="12" type="ORF">TIRI35C_1322</name>
</gene>
<dbReference type="GO" id="GO:0003724">
    <property type="term" value="F:RNA helicase activity"/>
    <property type="evidence" value="ECO:0007669"/>
    <property type="project" value="TreeGrafter"/>
</dbReference>
<dbReference type="GO" id="GO:0051607">
    <property type="term" value="P:defense response to virus"/>
    <property type="evidence" value="ECO:0007669"/>
    <property type="project" value="UniProtKB-KW"/>
</dbReference>
<dbReference type="InterPro" id="IPR027417">
    <property type="entry name" value="P-loop_NTPase"/>
</dbReference>
<dbReference type="NCBIfam" id="TIGR01596">
    <property type="entry name" value="cas3_HD"/>
    <property type="match status" value="1"/>
</dbReference>
<dbReference type="KEGG" id="tcq:TIRI35C_1322"/>
<dbReference type="InterPro" id="IPR011545">
    <property type="entry name" value="DEAD/DEAH_box_helicase_dom"/>
</dbReference>
<feature type="domain" description="HD Cas3-type" evidence="11">
    <location>
        <begin position="14"/>
        <end position="185"/>
    </location>
</feature>
<dbReference type="InterPro" id="IPR006474">
    <property type="entry name" value="Helicase_Cas3_CRISPR-ass_core"/>
</dbReference>
<evidence type="ECO:0000256" key="4">
    <source>
        <dbReference type="ARBA" id="ARBA00022723"/>
    </source>
</evidence>
<dbReference type="InterPro" id="IPR006483">
    <property type="entry name" value="CRISPR-assoc_Cas3_HD"/>
</dbReference>
<feature type="domain" description="Helicase C-terminal" evidence="10">
    <location>
        <begin position="420"/>
        <end position="567"/>
    </location>
</feature>
<proteinExistence type="inferred from homology"/>
<dbReference type="Pfam" id="PF01966">
    <property type="entry name" value="HD"/>
    <property type="match status" value="1"/>
</dbReference>
<evidence type="ECO:0000256" key="9">
    <source>
        <dbReference type="ARBA" id="ARBA00023118"/>
    </source>
</evidence>
<evidence type="ECO:0000256" key="2">
    <source>
        <dbReference type="ARBA" id="ARBA00009046"/>
    </source>
</evidence>
<accession>A0A7G2D929</accession>
<keyword evidence="9" id="KW-0051">Antiviral defense</keyword>
<evidence type="ECO:0000256" key="1">
    <source>
        <dbReference type="ARBA" id="ARBA00006847"/>
    </source>
</evidence>
<keyword evidence="7" id="KW-0347">Helicase</keyword>
<dbReference type="Gene3D" id="3.40.50.300">
    <property type="entry name" value="P-loop containing nucleotide triphosphate hydrolases"/>
    <property type="match status" value="2"/>
</dbReference>
<dbReference type="InterPro" id="IPR001650">
    <property type="entry name" value="Helicase_C-like"/>
</dbReference>
<dbReference type="PANTHER" id="PTHR47959:SF16">
    <property type="entry name" value="CRISPR-ASSOCIATED NUCLEASE_HELICASE CAS3-RELATED"/>
    <property type="match status" value="1"/>
</dbReference>
<dbReference type="InterPro" id="IPR050079">
    <property type="entry name" value="DEAD_box_RNA_helicase"/>
</dbReference>
<comment type="similarity">
    <text evidence="2">In the central section; belongs to the CRISPR-associated helicase Cas3 family.</text>
</comment>
<keyword evidence="3" id="KW-0540">Nuclease</keyword>
<keyword evidence="13" id="KW-1185">Reference proteome</keyword>
<name>A0A7G2D929_9EURY</name>
<dbReference type="InterPro" id="IPR054712">
    <property type="entry name" value="Cas3-like_dom"/>
</dbReference>